<evidence type="ECO:0008006" key="4">
    <source>
        <dbReference type="Google" id="ProtNLM"/>
    </source>
</evidence>
<dbReference type="GeneID" id="96749678"/>
<accession>A0A5J4L0K3</accession>
<name>A0A5J4L0K3_9ACTN</name>
<dbReference type="RefSeq" id="WP_086718679.1">
    <property type="nucleotide sequence ID" value="NZ_BLAG01000004.1"/>
</dbReference>
<reference evidence="2 3" key="1">
    <citation type="submission" date="2019-10" db="EMBL/GenBank/DDBJ databases">
        <title>Whole genome shotgun sequence of Streptomyces angustmyceticus NBRC 3934.</title>
        <authorList>
            <person name="Hosoyama A."/>
            <person name="Ichikawa N."/>
            <person name="Kimura A."/>
            <person name="Kitahashi Y."/>
            <person name="Komaki H."/>
            <person name="Uohara A."/>
        </authorList>
    </citation>
    <scope>NUCLEOTIDE SEQUENCE [LARGE SCALE GENOMIC DNA]</scope>
    <source>
        <strain evidence="2 3">NBRC 3934</strain>
    </source>
</reference>
<gene>
    <name evidence="2" type="ORF">San01_04140</name>
</gene>
<organism evidence="2 3">
    <name type="scientific">Streptomyces angustmyceticus</name>
    <dbReference type="NCBI Taxonomy" id="285578"/>
    <lineage>
        <taxon>Bacteria</taxon>
        <taxon>Bacillati</taxon>
        <taxon>Actinomycetota</taxon>
        <taxon>Actinomycetes</taxon>
        <taxon>Kitasatosporales</taxon>
        <taxon>Streptomycetaceae</taxon>
        <taxon>Streptomyces</taxon>
    </lineage>
</organism>
<evidence type="ECO:0000256" key="1">
    <source>
        <dbReference type="SAM" id="MobiDB-lite"/>
    </source>
</evidence>
<dbReference type="AlphaFoldDB" id="A0A5J4L0K3"/>
<proteinExistence type="predicted"/>
<protein>
    <recommendedName>
        <fullName evidence="4">HNH endonuclease</fullName>
    </recommendedName>
</protein>
<dbReference type="Proteomes" id="UP000325598">
    <property type="component" value="Unassembled WGS sequence"/>
</dbReference>
<evidence type="ECO:0000313" key="3">
    <source>
        <dbReference type="Proteomes" id="UP000325598"/>
    </source>
</evidence>
<comment type="caution">
    <text evidence="2">The sequence shown here is derived from an EMBL/GenBank/DDBJ whole genome shotgun (WGS) entry which is preliminary data.</text>
</comment>
<dbReference type="EMBL" id="BLAG01000004">
    <property type="protein sequence ID" value="GES27927.1"/>
    <property type="molecule type" value="Genomic_DNA"/>
</dbReference>
<dbReference type="OrthoDB" id="3234360at2"/>
<evidence type="ECO:0000313" key="2">
    <source>
        <dbReference type="EMBL" id="GES27927.1"/>
    </source>
</evidence>
<feature type="region of interest" description="Disordered" evidence="1">
    <location>
        <begin position="73"/>
        <end position="101"/>
    </location>
</feature>
<sequence>MSGGWQGSSRWRRLPANWRSELRPAAHARNPEHICHLCGRPGGDYLDHKNPGDDHSLDNLDWAHDRVPPHCHRYKSSAEGHAAKRKMPGRKRPPEQHPGLL</sequence>
<keyword evidence="3" id="KW-1185">Reference proteome</keyword>